<evidence type="ECO:0000313" key="4">
    <source>
        <dbReference type="Proteomes" id="UP000193240"/>
    </source>
</evidence>
<dbReference type="FunCoup" id="A0A1Y2LNJ6">
    <property type="interactions" value="134"/>
</dbReference>
<dbReference type="PANTHER" id="PTHR45824:SF29">
    <property type="entry name" value="GH16843P"/>
    <property type="match status" value="1"/>
</dbReference>
<dbReference type="AlphaFoldDB" id="A0A1Y2LNJ6"/>
<dbReference type="Proteomes" id="UP000193240">
    <property type="component" value="Unassembled WGS sequence"/>
</dbReference>
<dbReference type="PANTHER" id="PTHR45824">
    <property type="entry name" value="GH16843P"/>
    <property type="match status" value="1"/>
</dbReference>
<accession>A0A1Y2LNJ6</accession>
<gene>
    <name evidence="3" type="ORF">B5807_10634</name>
</gene>
<organism evidence="3 4">
    <name type="scientific">Epicoccum nigrum</name>
    <name type="common">Soil fungus</name>
    <name type="synonym">Epicoccum purpurascens</name>
    <dbReference type="NCBI Taxonomy" id="105696"/>
    <lineage>
        <taxon>Eukaryota</taxon>
        <taxon>Fungi</taxon>
        <taxon>Dikarya</taxon>
        <taxon>Ascomycota</taxon>
        <taxon>Pezizomycotina</taxon>
        <taxon>Dothideomycetes</taxon>
        <taxon>Pleosporomycetidae</taxon>
        <taxon>Pleosporales</taxon>
        <taxon>Pleosporineae</taxon>
        <taxon>Didymellaceae</taxon>
        <taxon>Epicoccum</taxon>
    </lineage>
</organism>
<proteinExistence type="predicted"/>
<dbReference type="PROSITE" id="PS50191">
    <property type="entry name" value="CRAL_TRIO"/>
    <property type="match status" value="1"/>
</dbReference>
<name>A0A1Y2LNJ6_EPING</name>
<protein>
    <recommendedName>
        <fullName evidence="2">CRAL-TRIO domain-containing protein</fullName>
    </recommendedName>
</protein>
<dbReference type="InterPro" id="IPR052578">
    <property type="entry name" value="PI_Transfer_CRAL-TRIO"/>
</dbReference>
<dbReference type="OMA" id="DIHARPC"/>
<evidence type="ECO:0000313" key="3">
    <source>
        <dbReference type="EMBL" id="OSS44767.1"/>
    </source>
</evidence>
<dbReference type="InterPro" id="IPR036273">
    <property type="entry name" value="CRAL/TRIO_N_dom_sf"/>
</dbReference>
<dbReference type="InterPro" id="IPR011074">
    <property type="entry name" value="CRAL/TRIO_N_dom"/>
</dbReference>
<evidence type="ECO:0000256" key="1">
    <source>
        <dbReference type="SAM" id="MobiDB-lite"/>
    </source>
</evidence>
<dbReference type="SMART" id="SM01100">
    <property type="entry name" value="CRAL_TRIO_N"/>
    <property type="match status" value="1"/>
</dbReference>
<dbReference type="InterPro" id="IPR036865">
    <property type="entry name" value="CRAL-TRIO_dom_sf"/>
</dbReference>
<dbReference type="InterPro" id="IPR001251">
    <property type="entry name" value="CRAL-TRIO_dom"/>
</dbReference>
<feature type="domain" description="CRAL-TRIO" evidence="2">
    <location>
        <begin position="119"/>
        <end position="259"/>
    </location>
</feature>
<reference evidence="3 4" key="1">
    <citation type="journal article" date="2017" name="Genome Announc.">
        <title>Genome sequence of the saprophytic ascomycete Epicoccum nigrum ICMP 19927 strain isolated from New Zealand.</title>
        <authorList>
            <person name="Fokin M."/>
            <person name="Fleetwood D."/>
            <person name="Weir B.S."/>
            <person name="Villas-Boas S.G."/>
        </authorList>
    </citation>
    <scope>NUCLEOTIDE SEQUENCE [LARGE SCALE GENOMIC DNA]</scope>
    <source>
        <strain evidence="3 4">ICMP 19927</strain>
    </source>
</reference>
<evidence type="ECO:0000259" key="2">
    <source>
        <dbReference type="PROSITE" id="PS50191"/>
    </source>
</evidence>
<dbReference type="SMART" id="SM00516">
    <property type="entry name" value="SEC14"/>
    <property type="match status" value="1"/>
</dbReference>
<dbReference type="SUPFAM" id="SSF46938">
    <property type="entry name" value="CRAL/TRIO N-terminal domain"/>
    <property type="match status" value="1"/>
</dbReference>
<keyword evidence="4" id="KW-1185">Reference proteome</keyword>
<sequence>MTTMGPIPAPVAGSTPAPPAALTADQQTKYDAFLAEVRAWETLPASSAKGAESTPLDDNERMWLTRECLLRYLRATKWNPTQASTRLRSTAVWRREFGTEKLSASYISPENEKGKQVQLGYDNAGRPCLYLLPQNQNTKPGPRQVEHLVYMLERTIDLHPPGQESLALLIDFRNTSSGGTPGLGIAKQVLDILQNHYPERLGRALLTHLPWYVSIFLKAINPFIDPVTKEKIKYNEPLTDHVPAAQLMKASGGEIDFKYDHDLYWPALENLAAERRAERVARWEKAGKLIGESEVYLWGGEEGSVGAGQSAEAKELVVTEPAAVKEAGLAAPAAPAAATDAAPAAAPAPIEAAPLSDAAVVAPPVHAPGANGDAALAEKVANLDVKDGETVKTAA</sequence>
<dbReference type="InParanoid" id="A0A1Y2LNJ6"/>
<dbReference type="GO" id="GO:0008526">
    <property type="term" value="F:phosphatidylinositol transfer activity"/>
    <property type="evidence" value="ECO:0007669"/>
    <property type="project" value="TreeGrafter"/>
</dbReference>
<feature type="region of interest" description="Disordered" evidence="1">
    <location>
        <begin position="1"/>
        <end position="21"/>
    </location>
</feature>
<dbReference type="Pfam" id="PF03765">
    <property type="entry name" value="CRAL_TRIO_N"/>
    <property type="match status" value="1"/>
</dbReference>
<dbReference type="CDD" id="cd00170">
    <property type="entry name" value="SEC14"/>
    <property type="match status" value="1"/>
</dbReference>
<dbReference type="EMBL" id="KZ107856">
    <property type="protein sequence ID" value="OSS44767.1"/>
    <property type="molecule type" value="Genomic_DNA"/>
</dbReference>
<dbReference type="Pfam" id="PF00650">
    <property type="entry name" value="CRAL_TRIO"/>
    <property type="match status" value="1"/>
</dbReference>
<dbReference type="STRING" id="105696.A0A1Y2LNJ6"/>
<dbReference type="SUPFAM" id="SSF52087">
    <property type="entry name" value="CRAL/TRIO domain"/>
    <property type="match status" value="1"/>
</dbReference>
<dbReference type="Gene3D" id="3.40.525.10">
    <property type="entry name" value="CRAL-TRIO lipid binding domain"/>
    <property type="match status" value="1"/>
</dbReference>